<comment type="function">
    <text evidence="9">May be a proton symporter involved in the uptake of osmolytes such as proline and glycine betaine.</text>
</comment>
<dbReference type="Gene3D" id="1.20.1250.20">
    <property type="entry name" value="MFS general substrate transporter like domains"/>
    <property type="match status" value="2"/>
</dbReference>
<evidence type="ECO:0000256" key="5">
    <source>
        <dbReference type="ARBA" id="ARBA00022692"/>
    </source>
</evidence>
<evidence type="ECO:0000259" key="12">
    <source>
        <dbReference type="PROSITE" id="PS50850"/>
    </source>
</evidence>
<dbReference type="SUPFAM" id="SSF103473">
    <property type="entry name" value="MFS general substrate transporter"/>
    <property type="match status" value="1"/>
</dbReference>
<dbReference type="Pfam" id="PF00083">
    <property type="entry name" value="Sugar_tr"/>
    <property type="match status" value="1"/>
</dbReference>
<dbReference type="GO" id="GO:0005886">
    <property type="term" value="C:plasma membrane"/>
    <property type="evidence" value="ECO:0007669"/>
    <property type="project" value="UniProtKB-SubCell"/>
</dbReference>
<feature type="transmembrane region" description="Helical" evidence="11">
    <location>
        <begin position="99"/>
        <end position="127"/>
    </location>
</feature>
<dbReference type="STRING" id="349095.SAMN05660299_00251"/>
<dbReference type="PROSITE" id="PS00217">
    <property type="entry name" value="SUGAR_TRANSPORT_2"/>
    <property type="match status" value="1"/>
</dbReference>
<feature type="transmembrane region" description="Helical" evidence="11">
    <location>
        <begin position="345"/>
        <end position="369"/>
    </location>
</feature>
<dbReference type="PROSITE" id="PS50850">
    <property type="entry name" value="MFS"/>
    <property type="match status" value="1"/>
</dbReference>
<feature type="transmembrane region" description="Helical" evidence="11">
    <location>
        <begin position="319"/>
        <end position="339"/>
    </location>
</feature>
<keyword evidence="3" id="KW-0813">Transport</keyword>
<feature type="transmembrane region" description="Helical" evidence="11">
    <location>
        <begin position="416"/>
        <end position="433"/>
    </location>
</feature>
<evidence type="ECO:0000256" key="6">
    <source>
        <dbReference type="ARBA" id="ARBA00022847"/>
    </source>
</evidence>
<feature type="transmembrane region" description="Helical" evidence="11">
    <location>
        <begin position="286"/>
        <end position="307"/>
    </location>
</feature>
<dbReference type="PANTHER" id="PTHR43528">
    <property type="entry name" value="ALPHA-KETOGLUTARATE PERMEASE"/>
    <property type="match status" value="1"/>
</dbReference>
<dbReference type="InterPro" id="IPR051084">
    <property type="entry name" value="H+-coupled_symporters"/>
</dbReference>
<sequence>MNVSIRGEVSIEEKVEAVQAPESIFKAVLAGSIGNALEWFDYGIYGYFASIISSQFFASKEPITALMLSFIVFGVGFVMRPVGGLVFGHYADRVGRRAALTWTIVLMGISTFFVGCIPSYLTIGIWAPIFLTLCRLLQGISTGGEWGSCMSFLAEYATPYNRGYIVSWSEFSIAVGLLMGSALGTGLSFALTPDQLMTWGWRIAFWSGIFIAAFGLYTRKHVDETPEFRNAVQMNTLQETPLVEVLRNYKKETFLSFGLVIGWTISYWLVMAYMPTYISKILQFPLTLGFSLNTLLIIIFMIAIPFTGKLADKIGRKPVIMYSALGFVLLSYPLFYALSTTKNSIVLMAVLFVFAVLEALLCGGATVYMTEIFPTNVRCSAIAIGYNIAVACFGGTAPFISTWLVSATGSTLSPTYYLIAGTAVTFLVMVFLGKETYRKPLKK</sequence>
<dbReference type="InterPro" id="IPR005829">
    <property type="entry name" value="Sugar_transporter_CS"/>
</dbReference>
<keyword evidence="5 11" id="KW-0812">Transmembrane</keyword>
<dbReference type="Proteomes" id="UP000199309">
    <property type="component" value="Unassembled WGS sequence"/>
</dbReference>
<evidence type="ECO:0000256" key="8">
    <source>
        <dbReference type="ARBA" id="ARBA00023136"/>
    </source>
</evidence>
<keyword evidence="8 11" id="KW-0472">Membrane</keyword>
<dbReference type="InterPro" id="IPR036259">
    <property type="entry name" value="MFS_trans_sf"/>
</dbReference>
<reference evidence="13 14" key="1">
    <citation type="submission" date="2016-10" db="EMBL/GenBank/DDBJ databases">
        <authorList>
            <person name="de Groot N.N."/>
        </authorList>
    </citation>
    <scope>NUCLEOTIDE SEQUENCE [LARGE SCALE GENOMIC DNA]</scope>
    <source>
        <strain evidence="13 14">DSM 16981</strain>
    </source>
</reference>
<dbReference type="PANTHER" id="PTHR43528:SF1">
    <property type="entry name" value="ALPHA-KETOGLUTARATE PERMEASE"/>
    <property type="match status" value="1"/>
</dbReference>
<keyword evidence="14" id="KW-1185">Reference proteome</keyword>
<dbReference type="InterPro" id="IPR005828">
    <property type="entry name" value="MFS_sugar_transport-like"/>
</dbReference>
<dbReference type="Pfam" id="PF07690">
    <property type="entry name" value="MFS_1"/>
    <property type="match status" value="1"/>
</dbReference>
<keyword evidence="6" id="KW-0769">Symport</keyword>
<name>A0A1G9QJX1_9FIRM</name>
<dbReference type="EMBL" id="FNHQ01000001">
    <property type="protein sequence ID" value="SDM10767.1"/>
    <property type="molecule type" value="Genomic_DNA"/>
</dbReference>
<evidence type="ECO:0000256" key="4">
    <source>
        <dbReference type="ARBA" id="ARBA00022475"/>
    </source>
</evidence>
<accession>A0A1G9QJX1</accession>
<evidence type="ECO:0000313" key="14">
    <source>
        <dbReference type="Proteomes" id="UP000199309"/>
    </source>
</evidence>
<evidence type="ECO:0000256" key="11">
    <source>
        <dbReference type="SAM" id="Phobius"/>
    </source>
</evidence>
<evidence type="ECO:0000256" key="7">
    <source>
        <dbReference type="ARBA" id="ARBA00022989"/>
    </source>
</evidence>
<dbReference type="InterPro" id="IPR020846">
    <property type="entry name" value="MFS_dom"/>
</dbReference>
<feature type="domain" description="Major facilitator superfamily (MFS) profile" evidence="12">
    <location>
        <begin position="27"/>
        <end position="438"/>
    </location>
</feature>
<evidence type="ECO:0000256" key="2">
    <source>
        <dbReference type="ARBA" id="ARBA00008240"/>
    </source>
</evidence>
<dbReference type="FunFam" id="1.20.1250.20:FF:000001">
    <property type="entry name" value="Dicarboxylate MFS transporter"/>
    <property type="match status" value="1"/>
</dbReference>
<keyword evidence="7 11" id="KW-1133">Transmembrane helix</keyword>
<comment type="subcellular location">
    <subcellularLocation>
        <location evidence="1">Cell membrane</location>
        <topology evidence="1">Multi-pass membrane protein</topology>
    </subcellularLocation>
</comment>
<evidence type="ECO:0000256" key="1">
    <source>
        <dbReference type="ARBA" id="ARBA00004651"/>
    </source>
</evidence>
<comment type="similarity">
    <text evidence="2">Belongs to the major facilitator superfamily. Metabolite:H+ Symporter (MHS) family (TC 2.A.1.6) family.</text>
</comment>
<feature type="transmembrane region" description="Helical" evidence="11">
    <location>
        <begin position="199"/>
        <end position="217"/>
    </location>
</feature>
<proteinExistence type="inferred from homology"/>
<protein>
    <recommendedName>
        <fullName evidence="10">Putative proline/betaine transporter</fullName>
    </recommendedName>
</protein>
<keyword evidence="4" id="KW-1003">Cell membrane</keyword>
<evidence type="ECO:0000313" key="13">
    <source>
        <dbReference type="EMBL" id="SDM10767.1"/>
    </source>
</evidence>
<evidence type="ECO:0000256" key="10">
    <source>
        <dbReference type="ARBA" id="ARBA00039918"/>
    </source>
</evidence>
<dbReference type="AlphaFoldDB" id="A0A1G9QJX1"/>
<evidence type="ECO:0000256" key="9">
    <source>
        <dbReference type="ARBA" id="ARBA00037295"/>
    </source>
</evidence>
<organism evidence="13 14">
    <name type="scientific">Megasphaera paucivorans</name>
    <dbReference type="NCBI Taxonomy" id="349095"/>
    <lineage>
        <taxon>Bacteria</taxon>
        <taxon>Bacillati</taxon>
        <taxon>Bacillota</taxon>
        <taxon>Negativicutes</taxon>
        <taxon>Veillonellales</taxon>
        <taxon>Veillonellaceae</taxon>
        <taxon>Megasphaera</taxon>
    </lineage>
</organism>
<dbReference type="RefSeq" id="WP_091647458.1">
    <property type="nucleotide sequence ID" value="NZ_FNHQ01000001.1"/>
</dbReference>
<feature type="transmembrane region" description="Helical" evidence="11">
    <location>
        <begin position="65"/>
        <end position="87"/>
    </location>
</feature>
<dbReference type="PROSITE" id="PS00216">
    <property type="entry name" value="SUGAR_TRANSPORT_1"/>
    <property type="match status" value="1"/>
</dbReference>
<dbReference type="InterPro" id="IPR011701">
    <property type="entry name" value="MFS"/>
</dbReference>
<dbReference type="GO" id="GO:0015293">
    <property type="term" value="F:symporter activity"/>
    <property type="evidence" value="ECO:0007669"/>
    <property type="project" value="UniProtKB-KW"/>
</dbReference>
<gene>
    <name evidence="13" type="ORF">SAMN05660299_00251</name>
</gene>
<evidence type="ECO:0000256" key="3">
    <source>
        <dbReference type="ARBA" id="ARBA00022448"/>
    </source>
</evidence>
<feature type="transmembrane region" description="Helical" evidence="11">
    <location>
        <begin position="381"/>
        <end position="404"/>
    </location>
</feature>
<dbReference type="OrthoDB" id="9787026at2"/>
<feature type="transmembrane region" description="Helical" evidence="11">
    <location>
        <begin position="171"/>
        <end position="193"/>
    </location>
</feature>
<feature type="transmembrane region" description="Helical" evidence="11">
    <location>
        <begin position="254"/>
        <end position="274"/>
    </location>
</feature>